<reference evidence="2 3" key="1">
    <citation type="journal article" date="2015" name="Front. Microbiol.">
        <title>Genome sequence of the plant growth promoting endophytic yeast Rhodotorula graminis WP1.</title>
        <authorList>
            <person name="Firrincieli A."/>
            <person name="Otillar R."/>
            <person name="Salamov A."/>
            <person name="Schmutz J."/>
            <person name="Khan Z."/>
            <person name="Redman R.S."/>
            <person name="Fleck N.D."/>
            <person name="Lindquist E."/>
            <person name="Grigoriev I.V."/>
            <person name="Doty S.L."/>
        </authorList>
    </citation>
    <scope>NUCLEOTIDE SEQUENCE [LARGE SCALE GENOMIC DNA]</scope>
    <source>
        <strain evidence="2 3">WP1</strain>
    </source>
</reference>
<dbReference type="OrthoDB" id="10576919at2759"/>
<feature type="compositionally biased region" description="Low complexity" evidence="1">
    <location>
        <begin position="138"/>
        <end position="167"/>
    </location>
</feature>
<dbReference type="AlphaFoldDB" id="A0A194S654"/>
<evidence type="ECO:0000256" key="1">
    <source>
        <dbReference type="SAM" id="MobiDB-lite"/>
    </source>
</evidence>
<sequence length="482" mass="51685">MSPLQSPEPAPAPADDQLPALGQRFSSVSSFKLQTYRALGASPSTFGGSSKRALVRCRLTTLSTEYALNQKGANCTWLVSANNRGCDGELEVAVDRVCLVHTCPETCRPAYAVEDLPDLERKISKMEDRVRADEENARPVARAADEPAAASAAPSSSTATGAARTAPAPAPRRGGGRKLRRKAPVNYKVADRLDLGELLADGPSKELYPPANKLKDQISQINGIVRKPARGQTFTSSSVLFATMHAYAQQNNFHVYRGTQANNLDRVSIVCRRWHPRFEDSRPGRCPVQFDAERDDDDSWRLVNVKLEHTHDLDGARAASTADSVPASQGPSKRARHEAPSPQPRQKPLAAPDPSTPVSRDTSALADKPHAHPTPPWTGAAPHGPAPPRASSSSSSAPSPAPSADLLAFLSALYSPAVAADRSSALARAGISTAKHVALLLDLEPSVLQVADDEMRLRDGDFGRTWSLVDVQQAMREAYGAK</sequence>
<evidence type="ECO:0000313" key="3">
    <source>
        <dbReference type="Proteomes" id="UP000053890"/>
    </source>
</evidence>
<keyword evidence="3" id="KW-1185">Reference proteome</keyword>
<name>A0A194S654_RHOGW</name>
<accession>A0A194S654</accession>
<feature type="compositionally biased region" description="Basic and acidic residues" evidence="1">
    <location>
        <begin position="127"/>
        <end position="137"/>
    </location>
</feature>
<dbReference type="GeneID" id="28977093"/>
<proteinExistence type="predicted"/>
<feature type="compositionally biased region" description="Basic residues" evidence="1">
    <location>
        <begin position="174"/>
        <end position="183"/>
    </location>
</feature>
<dbReference type="Proteomes" id="UP000053890">
    <property type="component" value="Unassembled WGS sequence"/>
</dbReference>
<dbReference type="OMA" id="ENGDWRI"/>
<feature type="compositionally biased region" description="Low complexity" evidence="1">
    <location>
        <begin position="377"/>
        <end position="402"/>
    </location>
</feature>
<evidence type="ECO:0000313" key="2">
    <source>
        <dbReference type="EMBL" id="KPV76067.1"/>
    </source>
</evidence>
<feature type="region of interest" description="Disordered" evidence="1">
    <location>
        <begin position="313"/>
        <end position="402"/>
    </location>
</feature>
<dbReference type="RefSeq" id="XP_018272116.1">
    <property type="nucleotide sequence ID" value="XM_018416645.1"/>
</dbReference>
<protein>
    <submittedName>
        <fullName evidence="2">Uncharacterized protein</fullName>
    </submittedName>
</protein>
<gene>
    <name evidence="2" type="ORF">RHOBADRAFT_53061</name>
</gene>
<organism evidence="2 3">
    <name type="scientific">Rhodotorula graminis (strain WP1)</name>
    <dbReference type="NCBI Taxonomy" id="578459"/>
    <lineage>
        <taxon>Eukaryota</taxon>
        <taxon>Fungi</taxon>
        <taxon>Dikarya</taxon>
        <taxon>Basidiomycota</taxon>
        <taxon>Pucciniomycotina</taxon>
        <taxon>Microbotryomycetes</taxon>
        <taxon>Sporidiobolales</taxon>
        <taxon>Sporidiobolaceae</taxon>
        <taxon>Rhodotorula</taxon>
    </lineage>
</organism>
<feature type="region of interest" description="Disordered" evidence="1">
    <location>
        <begin position="127"/>
        <end position="183"/>
    </location>
</feature>
<feature type="compositionally biased region" description="Polar residues" evidence="1">
    <location>
        <begin position="321"/>
        <end position="331"/>
    </location>
</feature>
<dbReference type="EMBL" id="KQ474077">
    <property type="protein sequence ID" value="KPV76067.1"/>
    <property type="molecule type" value="Genomic_DNA"/>
</dbReference>